<evidence type="ECO:0000313" key="1">
    <source>
        <dbReference type="EMBL" id="BDR59472.1"/>
    </source>
</evidence>
<sequence length="263" mass="30223">MALLQINYRSKVLSEDQEMVVILPEKEAVDADLTEIPVLYLLHGMGGNELTWLRQTRLARLIRRTNLAVVMPTTGLGWYTNTTYGMNYFDALALELPEKIHEMFPQLATSRERNFVAGLSMGGYGAWKFAFGTNKFSYAASLSGALDLSQMNLDLIKDEQQLAYWQGIFGNLNDFAGSENDLLELARQQAAKNLELPKLFAWIGTDDDLYLSNQSAKKEVEGLGYQLNYQKSRGRHEWYYWDQLLEDVLRWLPIDYVEEERLI</sequence>
<protein>
    <submittedName>
        <fullName evidence="1">Esterase</fullName>
    </submittedName>
</protein>
<gene>
    <name evidence="1" type="primary">yscE</name>
    <name evidence="1" type="ORF">XA3_19130</name>
</gene>
<dbReference type="Pfam" id="PF00756">
    <property type="entry name" value="Esterase"/>
    <property type="match status" value="1"/>
</dbReference>
<dbReference type="SUPFAM" id="SSF53474">
    <property type="entry name" value="alpha/beta-Hydrolases"/>
    <property type="match status" value="1"/>
</dbReference>
<reference evidence="1 2" key="1">
    <citation type="journal article" date="2023" name="Microbiol. Spectr.">
        <title>Symbiosis of Carpenter Bees with Uncharacterized Lactic Acid Bacteria Showing NAD Auxotrophy.</title>
        <authorList>
            <person name="Kawasaki S."/>
            <person name="Ozawa K."/>
            <person name="Mori T."/>
            <person name="Yamamoto A."/>
            <person name="Ito M."/>
            <person name="Ohkuma M."/>
            <person name="Sakamoto M."/>
            <person name="Matsutani M."/>
        </authorList>
    </citation>
    <scope>NUCLEOTIDE SEQUENCE [LARGE SCALE GENOMIC DNA]</scope>
    <source>
        <strain evidence="1 2">XA3</strain>
    </source>
</reference>
<dbReference type="PANTHER" id="PTHR48098:SF1">
    <property type="entry name" value="DIACYLGLYCEROL ACYLTRANSFERASE_MYCOLYLTRANSFERASE AG85A"/>
    <property type="match status" value="1"/>
</dbReference>
<dbReference type="Proteomes" id="UP001321861">
    <property type="component" value="Chromosome"/>
</dbReference>
<evidence type="ECO:0000313" key="2">
    <source>
        <dbReference type="Proteomes" id="UP001321861"/>
    </source>
</evidence>
<dbReference type="KEGG" id="xap:XA3_19130"/>
<dbReference type="InterPro" id="IPR029058">
    <property type="entry name" value="AB_hydrolase_fold"/>
</dbReference>
<name>A0AAU9DQK3_9LACO</name>
<dbReference type="InterPro" id="IPR000801">
    <property type="entry name" value="Esterase-like"/>
</dbReference>
<dbReference type="PANTHER" id="PTHR48098">
    <property type="entry name" value="ENTEROCHELIN ESTERASE-RELATED"/>
    <property type="match status" value="1"/>
</dbReference>
<dbReference type="RefSeq" id="WP_317635263.1">
    <property type="nucleotide sequence ID" value="NZ_AP026802.1"/>
</dbReference>
<dbReference type="GO" id="GO:0016747">
    <property type="term" value="F:acyltransferase activity, transferring groups other than amino-acyl groups"/>
    <property type="evidence" value="ECO:0007669"/>
    <property type="project" value="TreeGrafter"/>
</dbReference>
<dbReference type="InterPro" id="IPR050583">
    <property type="entry name" value="Mycobacterial_A85_antigen"/>
</dbReference>
<dbReference type="AlphaFoldDB" id="A0AAU9DQK3"/>
<proteinExistence type="predicted"/>
<organism evidence="1 2">
    <name type="scientific">Xylocopilactobacillus apicola</name>
    <dbReference type="NCBI Taxonomy" id="2932184"/>
    <lineage>
        <taxon>Bacteria</taxon>
        <taxon>Bacillati</taxon>
        <taxon>Bacillota</taxon>
        <taxon>Bacilli</taxon>
        <taxon>Lactobacillales</taxon>
        <taxon>Lactobacillaceae</taxon>
        <taxon>Xylocopilactobacillus</taxon>
    </lineage>
</organism>
<dbReference type="EMBL" id="AP026802">
    <property type="protein sequence ID" value="BDR59472.1"/>
    <property type="molecule type" value="Genomic_DNA"/>
</dbReference>
<dbReference type="Gene3D" id="3.40.50.1820">
    <property type="entry name" value="alpha/beta hydrolase"/>
    <property type="match status" value="1"/>
</dbReference>
<accession>A0AAU9DQK3</accession>
<keyword evidence="2" id="KW-1185">Reference proteome</keyword>